<reference evidence="1 2" key="1">
    <citation type="submission" date="2018-12" db="EMBL/GenBank/DDBJ databases">
        <title>Complete genome of Litorilituus sediminis.</title>
        <authorList>
            <person name="Liu A."/>
            <person name="Rong J."/>
        </authorList>
    </citation>
    <scope>NUCLEOTIDE SEQUENCE [LARGE SCALE GENOMIC DNA]</scope>
    <source>
        <strain evidence="1 2">JCM 17549</strain>
    </source>
</reference>
<dbReference type="RefSeq" id="WP_130603490.1">
    <property type="nucleotide sequence ID" value="NZ_CP034759.1"/>
</dbReference>
<evidence type="ECO:0000313" key="2">
    <source>
        <dbReference type="Proteomes" id="UP000290244"/>
    </source>
</evidence>
<dbReference type="OrthoDB" id="6400564at2"/>
<sequence>MAVLDNFSITEDFEKTSEGGEGMLPDKKANFMMAAYKNQNGYEFLVNNVLNKDCFSVATYDKEHKGKVFAQELSAKLRALLLNKYQANFMQYSDKYCTIAH</sequence>
<gene>
    <name evidence="1" type="ORF">EMK97_14805</name>
</gene>
<accession>A0A4P6P9C9</accession>
<proteinExistence type="predicted"/>
<name>A0A4P6P9C9_9GAMM</name>
<dbReference type="Proteomes" id="UP000290244">
    <property type="component" value="Chromosome"/>
</dbReference>
<evidence type="ECO:0000313" key="1">
    <source>
        <dbReference type="EMBL" id="QBG36899.1"/>
    </source>
</evidence>
<keyword evidence="2" id="KW-1185">Reference proteome</keyword>
<organism evidence="1 2">
    <name type="scientific">Litorilituus sediminis</name>
    <dbReference type="NCBI Taxonomy" id="718192"/>
    <lineage>
        <taxon>Bacteria</taxon>
        <taxon>Pseudomonadati</taxon>
        <taxon>Pseudomonadota</taxon>
        <taxon>Gammaproteobacteria</taxon>
        <taxon>Alteromonadales</taxon>
        <taxon>Colwelliaceae</taxon>
        <taxon>Litorilituus</taxon>
    </lineage>
</organism>
<dbReference type="AlphaFoldDB" id="A0A4P6P9C9"/>
<protein>
    <submittedName>
        <fullName evidence="1">Uncharacterized protein</fullName>
    </submittedName>
</protein>
<dbReference type="EMBL" id="CP034759">
    <property type="protein sequence ID" value="QBG36899.1"/>
    <property type="molecule type" value="Genomic_DNA"/>
</dbReference>
<dbReference type="KEGG" id="lsd:EMK97_14805"/>